<evidence type="ECO:0000313" key="3">
    <source>
        <dbReference type="Proteomes" id="UP000034739"/>
    </source>
</evidence>
<dbReference type="InterPro" id="IPR006935">
    <property type="entry name" value="Helicase/UvrB_N"/>
</dbReference>
<dbReference type="SUPFAM" id="SSF52540">
    <property type="entry name" value="P-loop containing nucleoside triphosphate hydrolases"/>
    <property type="match status" value="2"/>
</dbReference>
<dbReference type="GO" id="GO:0004386">
    <property type="term" value="F:helicase activity"/>
    <property type="evidence" value="ECO:0007669"/>
    <property type="project" value="UniProtKB-KW"/>
</dbReference>
<evidence type="ECO:0000259" key="1">
    <source>
        <dbReference type="Pfam" id="PF04851"/>
    </source>
</evidence>
<comment type="caution">
    <text evidence="2">The sequence shown here is derived from an EMBL/GenBank/DDBJ whole genome shotgun (WGS) entry which is preliminary data.</text>
</comment>
<dbReference type="InterPro" id="IPR027417">
    <property type="entry name" value="P-loop_NTPase"/>
</dbReference>
<dbReference type="PANTHER" id="PTHR47396">
    <property type="entry name" value="TYPE I RESTRICTION ENZYME ECOKI R PROTEIN"/>
    <property type="match status" value="1"/>
</dbReference>
<accession>A0A0G1U2Q5</accession>
<keyword evidence="2" id="KW-0347">Helicase</keyword>
<dbReference type="Proteomes" id="UP000034739">
    <property type="component" value="Unassembled WGS sequence"/>
</dbReference>
<organism evidence="2 3">
    <name type="scientific">Candidatus Gottesmanbacteria bacterium GW2011_GWA2_47_9</name>
    <dbReference type="NCBI Taxonomy" id="1618445"/>
    <lineage>
        <taxon>Bacteria</taxon>
        <taxon>Candidatus Gottesmaniibacteriota</taxon>
    </lineage>
</organism>
<dbReference type="PATRIC" id="fig|1618445.3.peg.265"/>
<name>A0A0G1U2Q5_9BACT</name>
<dbReference type="InterPro" id="IPR050742">
    <property type="entry name" value="Helicase_Restrict-Modif_Enz"/>
</dbReference>
<dbReference type="AlphaFoldDB" id="A0A0G1U2Q5"/>
<gene>
    <name evidence="2" type="ORF">UY16_C0008G0016</name>
</gene>
<dbReference type="Gene3D" id="3.40.50.300">
    <property type="entry name" value="P-loop containing nucleotide triphosphate hydrolases"/>
    <property type="match status" value="2"/>
</dbReference>
<keyword evidence="2" id="KW-0547">Nucleotide-binding</keyword>
<keyword evidence="2" id="KW-0378">Hydrolase</keyword>
<dbReference type="PANTHER" id="PTHR47396:SF1">
    <property type="entry name" value="ATP-DEPENDENT HELICASE IRC3-RELATED"/>
    <property type="match status" value="1"/>
</dbReference>
<dbReference type="Pfam" id="PF04851">
    <property type="entry name" value="ResIII"/>
    <property type="match status" value="1"/>
</dbReference>
<dbReference type="GO" id="GO:0005524">
    <property type="term" value="F:ATP binding"/>
    <property type="evidence" value="ECO:0007669"/>
    <property type="project" value="InterPro"/>
</dbReference>
<feature type="domain" description="Helicase/UvrB N-terminal" evidence="1">
    <location>
        <begin position="114"/>
        <end position="353"/>
    </location>
</feature>
<protein>
    <submittedName>
        <fullName evidence="2">Type III restriction-modification enzyme,R/helicase subunit</fullName>
    </submittedName>
</protein>
<dbReference type="GO" id="GO:0016787">
    <property type="term" value="F:hydrolase activity"/>
    <property type="evidence" value="ECO:0007669"/>
    <property type="project" value="InterPro"/>
</dbReference>
<keyword evidence="2" id="KW-0067">ATP-binding</keyword>
<reference evidence="2 3" key="1">
    <citation type="journal article" date="2015" name="Nature">
        <title>rRNA introns, odd ribosomes, and small enigmatic genomes across a large radiation of phyla.</title>
        <authorList>
            <person name="Brown C.T."/>
            <person name="Hug L.A."/>
            <person name="Thomas B.C."/>
            <person name="Sharon I."/>
            <person name="Castelle C.J."/>
            <person name="Singh A."/>
            <person name="Wilkins M.J."/>
            <person name="Williams K.H."/>
            <person name="Banfield J.F."/>
        </authorList>
    </citation>
    <scope>NUCLEOTIDE SEQUENCE [LARGE SCALE GENOMIC DNA]</scope>
</reference>
<dbReference type="NCBIfam" id="NF046055">
    <property type="entry name" value="restr_BPTD_3080"/>
    <property type="match status" value="1"/>
</dbReference>
<evidence type="ECO:0000313" key="2">
    <source>
        <dbReference type="EMBL" id="KKU88369.1"/>
    </source>
</evidence>
<proteinExistence type="predicted"/>
<dbReference type="EMBL" id="LCOY01000008">
    <property type="protein sequence ID" value="KKU88369.1"/>
    <property type="molecule type" value="Genomic_DNA"/>
</dbReference>
<dbReference type="GO" id="GO:0005829">
    <property type="term" value="C:cytosol"/>
    <property type="evidence" value="ECO:0007669"/>
    <property type="project" value="TreeGrafter"/>
</dbReference>
<sequence>MAKTTFILNTPYVEPIYHFKSDDRGLTPEINEFRRPSSFYIPVPKSKNKSKQMELNTAEGAYGSEIQRDNVFINRLREKLSEWRKQNYPGLTKTSRDLLFYWNDESRTNKLFFCQIEALETLMYATEVAEKSGEGWIINELRQKNTEANPGLYRMAFKMATGSGKTVVMAMMIAYNTLNKIRYPMDTRFTDAFVVVTPGITIRDRLNVLLPNDPHNYYLQRDIVSYQDFDLLQQAVVHIVNFQQLELRQNPRYQMGGVLKASGLINEAAIKETPNAMVNRVFKSLMGKPRVLVLNDEAHHCYREKPMEAKLTGDDREEADKNNKAARVWISGLEALAQKMEVNAIIDLSATPYFLRGSGYPEGELFPWVVSDFSLLDALECGIVKIPRLPVSADNITENDEPEFRNLWLHVRDDLPKKGLKTGDYDLSSVLVLPTKLSEALLSLYKSYESYYKVYEEAKRSNPDVMPPVMIVVCNNTTVSELVYRWVAGYERQLASGKAMMEKGNLDIFRNEDGVNFLDKPNTLIIDSEKLESGEKIDENFKKIFEKEISDYHKEYRIRFPGREDPTDEELLREVMNTVGKSGKLGENIKCVVSVSMLTEGWDVNTVTHILGIRAFSTQLLCEQVVGRALRRIDYTADEETGLMREEYAEVYGVPFNFLRVEGNPTPQPPKVIHRVHSLDDREQYQITFPRVQGYRFELNEETLAAHFTDDSRTVIENEPTQVILGGMIGEETTENMEKIKERRQGEVVTRLSEALLKRYYTSADGQVKYWLFPQIKRIAEEYVTKYVVLKDKILTHTQITNDHFIFKNNIFRRETVKSHINYVVADTEEWEQGVAKKLEEMPEVLAYVKNQNLGFSIPYEYEGISRQYITDFIVKLEMPDKSILNLLIEVTGLKRDQKAVKVKTAKELWIPAVNNAERFGKWAIIEIQDIHQTQQLIRFGMTQGFANEVN</sequence>
<dbReference type="GO" id="GO:0003677">
    <property type="term" value="F:DNA binding"/>
    <property type="evidence" value="ECO:0007669"/>
    <property type="project" value="InterPro"/>
</dbReference>